<evidence type="ECO:0000256" key="1">
    <source>
        <dbReference type="ARBA" id="ARBA00022988"/>
    </source>
</evidence>
<dbReference type="PIRSF" id="PIRSF009467">
    <property type="entry name" value="Ureas_acces_UreF"/>
    <property type="match status" value="1"/>
</dbReference>
<comment type="caution">
    <text evidence="4">The sequence shown here is derived from an EMBL/GenBank/DDBJ whole genome shotgun (WGS) entry which is preliminary data.</text>
</comment>
<keyword evidence="2 3" id="KW-0143">Chaperone</keyword>
<dbReference type="EMBL" id="AAPH01000044">
    <property type="protein sequence ID" value="EAS40907.1"/>
    <property type="molecule type" value="Genomic_DNA"/>
</dbReference>
<evidence type="ECO:0000256" key="2">
    <source>
        <dbReference type="ARBA" id="ARBA00023186"/>
    </source>
</evidence>
<accession>Q1YXE1</accession>
<dbReference type="RefSeq" id="WP_006228470.1">
    <property type="nucleotide sequence ID" value="NZ_CH724134.1"/>
</dbReference>
<dbReference type="InterPro" id="IPR002639">
    <property type="entry name" value="UreF"/>
</dbReference>
<dbReference type="OrthoDB" id="9798772at2"/>
<dbReference type="GO" id="GO:0005737">
    <property type="term" value="C:cytoplasm"/>
    <property type="evidence" value="ECO:0007669"/>
    <property type="project" value="UniProtKB-SubCell"/>
</dbReference>
<dbReference type="Pfam" id="PF01730">
    <property type="entry name" value="UreF"/>
    <property type="match status" value="1"/>
</dbReference>
<gene>
    <name evidence="3" type="primary">ureF</name>
    <name evidence="4" type="ORF">P3TCK_02131</name>
</gene>
<proteinExistence type="inferred from homology"/>
<dbReference type="PANTHER" id="PTHR33620:SF1">
    <property type="entry name" value="UREASE ACCESSORY PROTEIN F"/>
    <property type="match status" value="1"/>
</dbReference>
<dbReference type="HAMAP" id="MF_01385">
    <property type="entry name" value="UreF"/>
    <property type="match status" value="1"/>
</dbReference>
<evidence type="ECO:0000256" key="3">
    <source>
        <dbReference type="HAMAP-Rule" id="MF_01385"/>
    </source>
</evidence>
<dbReference type="InterPro" id="IPR038277">
    <property type="entry name" value="UreF_sf"/>
</dbReference>
<organism evidence="4 5">
    <name type="scientific">Photobacterium profundum 3TCK</name>
    <dbReference type="NCBI Taxonomy" id="314280"/>
    <lineage>
        <taxon>Bacteria</taxon>
        <taxon>Pseudomonadati</taxon>
        <taxon>Pseudomonadota</taxon>
        <taxon>Gammaproteobacteria</taxon>
        <taxon>Vibrionales</taxon>
        <taxon>Vibrionaceae</taxon>
        <taxon>Photobacterium</taxon>
    </lineage>
</organism>
<comment type="function">
    <text evidence="3">Required for maturation of urease via the functional incorporation of the urease nickel metallocenter.</text>
</comment>
<dbReference type="HOGENOM" id="CLU_049215_2_1_6"/>
<dbReference type="PANTHER" id="PTHR33620">
    <property type="entry name" value="UREASE ACCESSORY PROTEIN F"/>
    <property type="match status" value="1"/>
</dbReference>
<comment type="subunit">
    <text evidence="3">UreD, UreF and UreG form a complex that acts as a GTP-hydrolysis-dependent molecular chaperone, activating the urease apoprotein by helping to assemble the nickel containing metallocenter of UreC. The UreE protein probably delivers the nickel.</text>
</comment>
<comment type="similarity">
    <text evidence="3">Belongs to the UreF family.</text>
</comment>
<comment type="subcellular location">
    <subcellularLocation>
        <location evidence="3">Cytoplasm</location>
    </subcellularLocation>
</comment>
<dbReference type="AlphaFoldDB" id="Q1YXE1"/>
<keyword evidence="3" id="KW-0963">Cytoplasm</keyword>
<name>Q1YXE1_9GAMM</name>
<dbReference type="Gene3D" id="1.10.4190.10">
    <property type="entry name" value="Urease accessory protein UreF"/>
    <property type="match status" value="1"/>
</dbReference>
<protein>
    <recommendedName>
        <fullName evidence="3">Urease accessory protein UreF</fullName>
    </recommendedName>
</protein>
<sequence>MSSNDSTFSCTNTNTNTNGVKSSTFKHEVADFRLLQLISPSLPIGAFTYSQGLEWAVETNWVTDKVSLTCWLKDILYHSLVTLELPILLRIHRSIEQSDIEQVKYWSQWLHASRETSELRKEEKQRGKATATLLNQLDVKADPQLLILAQESQLVGFALAANHWGISSESLCSGYLWSWLENVTMSGVKLVPLGQTAGQQILLLMSTLLPAALEASYQVKSHEIGSFTPAQAIASSRHETQYTRLFRS</sequence>
<keyword evidence="1 3" id="KW-0996">Nickel insertion</keyword>
<evidence type="ECO:0000313" key="4">
    <source>
        <dbReference type="EMBL" id="EAS40907.1"/>
    </source>
</evidence>
<dbReference type="Proteomes" id="UP000003789">
    <property type="component" value="Unassembled WGS sequence"/>
</dbReference>
<dbReference type="GO" id="GO:0016151">
    <property type="term" value="F:nickel cation binding"/>
    <property type="evidence" value="ECO:0007669"/>
    <property type="project" value="UniProtKB-UniRule"/>
</dbReference>
<evidence type="ECO:0000313" key="5">
    <source>
        <dbReference type="Proteomes" id="UP000003789"/>
    </source>
</evidence>
<reference evidence="4 5" key="1">
    <citation type="submission" date="2006-03" db="EMBL/GenBank/DDBJ databases">
        <authorList>
            <person name="Bartlett D.H."/>
            <person name="Valle G."/>
            <person name="Lauro F.M."/>
            <person name="Vezzi A."/>
            <person name="Simonato F."/>
            <person name="Eloe E."/>
            <person name="Vitulo N."/>
            <person name="Stratton T.K."/>
            <person name="D'angelo M."/>
            <person name="Ferriera S."/>
            <person name="Johnson J."/>
            <person name="Kravitz S."/>
            <person name="Beeson K."/>
            <person name="Sutton G."/>
            <person name="Rogers Y."/>
            <person name="Friedman R."/>
            <person name="Frazier M."/>
            <person name="Venter J.C."/>
        </authorList>
    </citation>
    <scope>NUCLEOTIDE SEQUENCE [LARGE SCALE GENOMIC DNA]</scope>
    <source>
        <strain evidence="4 5">3TCK</strain>
    </source>
</reference>